<evidence type="ECO:0000313" key="6">
    <source>
        <dbReference type="EMBL" id="QDO88786.1"/>
    </source>
</evidence>
<name>A0A516GB79_9MICO</name>
<dbReference type="PANTHER" id="PTHR30055">
    <property type="entry name" value="HTH-TYPE TRANSCRIPTIONAL REGULATOR RUTR"/>
    <property type="match status" value="1"/>
</dbReference>
<dbReference type="SUPFAM" id="SSF46689">
    <property type="entry name" value="Homeodomain-like"/>
    <property type="match status" value="1"/>
</dbReference>
<protein>
    <submittedName>
        <fullName evidence="6">TetR family transcriptional regulator</fullName>
    </submittedName>
</protein>
<dbReference type="InterPro" id="IPR023772">
    <property type="entry name" value="DNA-bd_HTH_TetR-type_CS"/>
</dbReference>
<feature type="DNA-binding region" description="H-T-H motif" evidence="4">
    <location>
        <begin position="36"/>
        <end position="55"/>
    </location>
</feature>
<dbReference type="EMBL" id="CP041616">
    <property type="protein sequence ID" value="QDO88786.1"/>
    <property type="molecule type" value="Genomic_DNA"/>
</dbReference>
<evidence type="ECO:0000256" key="1">
    <source>
        <dbReference type="ARBA" id="ARBA00023015"/>
    </source>
</evidence>
<dbReference type="KEGG" id="orz:FNH13_11015"/>
<keyword evidence="2 4" id="KW-0238">DNA-binding</keyword>
<dbReference type="Pfam" id="PF00440">
    <property type="entry name" value="TetR_N"/>
    <property type="match status" value="1"/>
</dbReference>
<dbReference type="Gene3D" id="1.10.357.10">
    <property type="entry name" value="Tetracycline Repressor, domain 2"/>
    <property type="match status" value="1"/>
</dbReference>
<evidence type="ECO:0000256" key="3">
    <source>
        <dbReference type="ARBA" id="ARBA00023163"/>
    </source>
</evidence>
<dbReference type="InterPro" id="IPR009057">
    <property type="entry name" value="Homeodomain-like_sf"/>
</dbReference>
<evidence type="ECO:0000313" key="7">
    <source>
        <dbReference type="Proteomes" id="UP000315395"/>
    </source>
</evidence>
<dbReference type="GO" id="GO:0000976">
    <property type="term" value="F:transcription cis-regulatory region binding"/>
    <property type="evidence" value="ECO:0007669"/>
    <property type="project" value="TreeGrafter"/>
</dbReference>
<dbReference type="AlphaFoldDB" id="A0A516GB79"/>
<feature type="domain" description="HTH tetR-type" evidence="5">
    <location>
        <begin position="13"/>
        <end position="73"/>
    </location>
</feature>
<dbReference type="InterPro" id="IPR001647">
    <property type="entry name" value="HTH_TetR"/>
</dbReference>
<reference evidence="6 7" key="1">
    <citation type="submission" date="2019-07" db="EMBL/GenBank/DDBJ databases">
        <title>complete genome sequencing of Ornithinimicrobium sp. H23M54.</title>
        <authorList>
            <person name="Bae J.-W."/>
            <person name="Lee S.-Y."/>
        </authorList>
    </citation>
    <scope>NUCLEOTIDE SEQUENCE [LARGE SCALE GENOMIC DNA]</scope>
    <source>
        <strain evidence="6 7">H23M54</strain>
    </source>
</reference>
<organism evidence="6 7">
    <name type="scientific">Ornithinimicrobium ciconiae</name>
    <dbReference type="NCBI Taxonomy" id="2594265"/>
    <lineage>
        <taxon>Bacteria</taxon>
        <taxon>Bacillati</taxon>
        <taxon>Actinomycetota</taxon>
        <taxon>Actinomycetes</taxon>
        <taxon>Micrococcales</taxon>
        <taxon>Ornithinimicrobiaceae</taxon>
        <taxon>Ornithinimicrobium</taxon>
    </lineage>
</organism>
<evidence type="ECO:0000256" key="4">
    <source>
        <dbReference type="PROSITE-ProRule" id="PRU00335"/>
    </source>
</evidence>
<dbReference type="PANTHER" id="PTHR30055:SF234">
    <property type="entry name" value="HTH-TYPE TRANSCRIPTIONAL REGULATOR BETI"/>
    <property type="match status" value="1"/>
</dbReference>
<accession>A0A516GB79</accession>
<dbReference type="PROSITE" id="PS50977">
    <property type="entry name" value="HTH_TETR_2"/>
    <property type="match status" value="1"/>
</dbReference>
<keyword evidence="3" id="KW-0804">Transcription</keyword>
<keyword evidence="7" id="KW-1185">Reference proteome</keyword>
<keyword evidence="1" id="KW-0805">Transcription regulation</keyword>
<evidence type="ECO:0000256" key="2">
    <source>
        <dbReference type="ARBA" id="ARBA00023125"/>
    </source>
</evidence>
<sequence length="199" mass="22060">MQTSVSLRERKRTDTFQALHDAAAELVLDRGLSSVTVDEIAERAGVSQRTFFNYFPAKEDAVLGVRAPQLSNDALEAFRDAGDGDLFARTVQLFANSVRSSIVPSADPTRRRRLVADHPVLRQRYLMRVADTERLALQAIEEQPELLPDTPEAARALTYLAGAVVRFTYTTNPGAISGNDDEALDRAIDTFRKVLRNAL</sequence>
<evidence type="ECO:0000259" key="5">
    <source>
        <dbReference type="PROSITE" id="PS50977"/>
    </source>
</evidence>
<proteinExistence type="predicted"/>
<dbReference type="Proteomes" id="UP000315395">
    <property type="component" value="Chromosome"/>
</dbReference>
<dbReference type="InterPro" id="IPR050109">
    <property type="entry name" value="HTH-type_TetR-like_transc_reg"/>
</dbReference>
<dbReference type="OrthoDB" id="8688418at2"/>
<dbReference type="RefSeq" id="WP_143783463.1">
    <property type="nucleotide sequence ID" value="NZ_CP041616.1"/>
</dbReference>
<gene>
    <name evidence="6" type="ORF">FNH13_11015</name>
</gene>
<dbReference type="PRINTS" id="PR00455">
    <property type="entry name" value="HTHTETR"/>
</dbReference>
<dbReference type="GO" id="GO:0003700">
    <property type="term" value="F:DNA-binding transcription factor activity"/>
    <property type="evidence" value="ECO:0007669"/>
    <property type="project" value="TreeGrafter"/>
</dbReference>
<dbReference type="PROSITE" id="PS01081">
    <property type="entry name" value="HTH_TETR_1"/>
    <property type="match status" value="1"/>
</dbReference>